<dbReference type="Proteomes" id="UP000016931">
    <property type="component" value="Unassembled WGS sequence"/>
</dbReference>
<evidence type="ECO:0000256" key="7">
    <source>
        <dbReference type="SAM" id="SignalP"/>
    </source>
</evidence>
<accession>M3D713</accession>
<dbReference type="GeneID" id="27906024"/>
<dbReference type="GO" id="GO:0009251">
    <property type="term" value="P:glucan catabolic process"/>
    <property type="evidence" value="ECO:0007669"/>
    <property type="project" value="TreeGrafter"/>
</dbReference>
<organism evidence="9 10">
    <name type="scientific">Sphaerulina musiva (strain SO2202)</name>
    <name type="common">Poplar stem canker fungus</name>
    <name type="synonym">Septoria musiva</name>
    <dbReference type="NCBI Taxonomy" id="692275"/>
    <lineage>
        <taxon>Eukaryota</taxon>
        <taxon>Fungi</taxon>
        <taxon>Dikarya</taxon>
        <taxon>Ascomycota</taxon>
        <taxon>Pezizomycotina</taxon>
        <taxon>Dothideomycetes</taxon>
        <taxon>Dothideomycetidae</taxon>
        <taxon>Mycosphaerellales</taxon>
        <taxon>Mycosphaerellaceae</taxon>
        <taxon>Sphaerulina</taxon>
    </lineage>
</organism>
<keyword evidence="10" id="KW-1185">Reference proteome</keyword>
<dbReference type="AlphaFoldDB" id="M3D713"/>
<reference evidence="9 10" key="1">
    <citation type="journal article" date="2012" name="PLoS Pathog.">
        <title>Diverse lifestyles and strategies of plant pathogenesis encoded in the genomes of eighteen Dothideomycetes fungi.</title>
        <authorList>
            <person name="Ohm R.A."/>
            <person name="Feau N."/>
            <person name="Henrissat B."/>
            <person name="Schoch C.L."/>
            <person name="Horwitz B.A."/>
            <person name="Barry K.W."/>
            <person name="Condon B.J."/>
            <person name="Copeland A.C."/>
            <person name="Dhillon B."/>
            <person name="Glaser F."/>
            <person name="Hesse C.N."/>
            <person name="Kosti I."/>
            <person name="LaButti K."/>
            <person name="Lindquist E.A."/>
            <person name="Lucas S."/>
            <person name="Salamov A.A."/>
            <person name="Bradshaw R.E."/>
            <person name="Ciuffetti L."/>
            <person name="Hamelin R.C."/>
            <person name="Kema G.H.J."/>
            <person name="Lawrence C."/>
            <person name="Scott J.A."/>
            <person name="Spatafora J.W."/>
            <person name="Turgeon B.G."/>
            <person name="de Wit P.J.G.M."/>
            <person name="Zhong S."/>
            <person name="Goodwin S.B."/>
            <person name="Grigoriev I.V."/>
        </authorList>
    </citation>
    <scope>NUCLEOTIDE SEQUENCE [LARGE SCALE GENOMIC DNA]</scope>
    <source>
        <strain evidence="9 10">SO2202</strain>
    </source>
</reference>
<comment type="similarity">
    <text evidence="2">Belongs to the glycosyl hydrolase 16 family.</text>
</comment>
<evidence type="ECO:0000256" key="3">
    <source>
        <dbReference type="ARBA" id="ARBA00012599"/>
    </source>
</evidence>
<sequence>MFSSSSSFLSSTLFFSCLALFSTTGWADYVLQDDYFEAGFFDQFDFFDQPDPTHGFVSYKTYDESCAASLITNTTSSVYIGVDSENISPFGRNSVRITSKKAYNSGLVVVDIQHMPGGICGTWPAFWMVGPNWPHGGEIDIFEGANDQTTNDVTLHTGPGCSITNNGGFSGSLKYTSCASSGTNNLGCQIGATSEKTFGTGFNANGGGVYATEWTSEYISVWFFPRGEIPADVLSASPKPSTWGTPIARFEGDCDMASSFTNQQLVFDTTFCGDWAGQAWWSSSSSCAALAPTCEEFVELNPSAFQEAYWSVNALKVYQVEAAGGYGSPPPPPPPPPSQQPSPSAYVPVTSAAAPVVTPYTPAPSVVQTTFAIYTTTAPNRGNAPMVVVSPAETGTGSAAVVGVGGVVGLGLGLGGGGGASLAAPPPPAETQAGSGWFTTNSDGTVGLSGLGKRHRHARHLTQHKGQLGRRI</sequence>
<feature type="region of interest" description="Disordered" evidence="6">
    <location>
        <begin position="326"/>
        <end position="346"/>
    </location>
</feature>
<dbReference type="FunFam" id="2.60.120.200:FF:000114">
    <property type="entry name" value="Probable endo-1,3(4)-beta-glucanase NFIA_089530"/>
    <property type="match status" value="1"/>
</dbReference>
<evidence type="ECO:0000256" key="5">
    <source>
        <dbReference type="ARBA" id="ARBA00023295"/>
    </source>
</evidence>
<dbReference type="HOGENOM" id="CLU_016972_4_3_1"/>
<feature type="signal peptide" evidence="7">
    <location>
        <begin position="1"/>
        <end position="27"/>
    </location>
</feature>
<evidence type="ECO:0000256" key="1">
    <source>
        <dbReference type="ARBA" id="ARBA00000124"/>
    </source>
</evidence>
<dbReference type="PANTHER" id="PTHR10963:SF24">
    <property type="entry name" value="GLYCOSIDASE C21B10.07-RELATED"/>
    <property type="match status" value="1"/>
</dbReference>
<dbReference type="Gene3D" id="2.60.120.200">
    <property type="match status" value="1"/>
</dbReference>
<dbReference type="EMBL" id="KB456263">
    <property type="protein sequence ID" value="EMF13669.1"/>
    <property type="molecule type" value="Genomic_DNA"/>
</dbReference>
<evidence type="ECO:0000313" key="9">
    <source>
        <dbReference type="EMBL" id="EMF13669.1"/>
    </source>
</evidence>
<dbReference type="InterPro" id="IPR013320">
    <property type="entry name" value="ConA-like_dom_sf"/>
</dbReference>
<comment type="catalytic activity">
    <reaction evidence="1">
        <text>Endohydrolysis of (1-&gt;3)- or (1-&gt;4)-linkages in beta-D-glucans when the glucose residue whose reducing group is involved in the linkage to be hydrolyzed is itself substituted at C-3.</text>
        <dbReference type="EC" id="3.2.1.6"/>
    </reaction>
</comment>
<protein>
    <recommendedName>
        <fullName evidence="3">endo-1,3(4)-beta-glucanase</fullName>
        <ecNumber evidence="3">3.2.1.6</ecNumber>
    </recommendedName>
</protein>
<feature type="compositionally biased region" description="Pro residues" evidence="6">
    <location>
        <begin position="328"/>
        <end position="340"/>
    </location>
</feature>
<evidence type="ECO:0000256" key="4">
    <source>
        <dbReference type="ARBA" id="ARBA00022801"/>
    </source>
</evidence>
<dbReference type="eggNOG" id="ENOG502QUM3">
    <property type="taxonomic scope" value="Eukaryota"/>
</dbReference>
<keyword evidence="7" id="KW-0732">Signal</keyword>
<name>M3D713_SPHMS</name>
<feature type="compositionally biased region" description="Basic residues" evidence="6">
    <location>
        <begin position="452"/>
        <end position="472"/>
    </location>
</feature>
<dbReference type="OrthoDB" id="192832at2759"/>
<dbReference type="InterPro" id="IPR000757">
    <property type="entry name" value="Beta-glucanase-like"/>
</dbReference>
<dbReference type="RefSeq" id="XP_016761790.1">
    <property type="nucleotide sequence ID" value="XM_016908887.1"/>
</dbReference>
<dbReference type="OMA" id="FKNAYWL"/>
<dbReference type="PROSITE" id="PS51762">
    <property type="entry name" value="GH16_2"/>
    <property type="match status" value="1"/>
</dbReference>
<dbReference type="InterPro" id="IPR050546">
    <property type="entry name" value="Glycosyl_Hydrlase_16"/>
</dbReference>
<dbReference type="GO" id="GO:0052861">
    <property type="term" value="F:endo-1,3(4)-beta-glucanase activity"/>
    <property type="evidence" value="ECO:0007669"/>
    <property type="project" value="UniProtKB-EC"/>
</dbReference>
<evidence type="ECO:0000259" key="8">
    <source>
        <dbReference type="PROSITE" id="PS51762"/>
    </source>
</evidence>
<dbReference type="CDD" id="cd02181">
    <property type="entry name" value="GH16_fungal_Lam16A_glucanase"/>
    <property type="match status" value="1"/>
</dbReference>
<evidence type="ECO:0000256" key="2">
    <source>
        <dbReference type="ARBA" id="ARBA00006865"/>
    </source>
</evidence>
<feature type="region of interest" description="Disordered" evidence="6">
    <location>
        <begin position="417"/>
        <end position="438"/>
    </location>
</feature>
<evidence type="ECO:0000256" key="6">
    <source>
        <dbReference type="SAM" id="MobiDB-lite"/>
    </source>
</evidence>
<keyword evidence="4 9" id="KW-0378">Hydrolase</keyword>
<dbReference type="STRING" id="692275.M3D713"/>
<dbReference type="SUPFAM" id="SSF49899">
    <property type="entry name" value="Concanavalin A-like lectins/glucanases"/>
    <property type="match status" value="1"/>
</dbReference>
<keyword evidence="5" id="KW-0326">Glycosidase</keyword>
<dbReference type="PANTHER" id="PTHR10963">
    <property type="entry name" value="GLYCOSYL HYDROLASE-RELATED"/>
    <property type="match status" value="1"/>
</dbReference>
<dbReference type="Pfam" id="PF26113">
    <property type="entry name" value="GH16_XgeA"/>
    <property type="match status" value="1"/>
</dbReference>
<feature type="region of interest" description="Disordered" evidence="6">
    <location>
        <begin position="450"/>
        <end position="472"/>
    </location>
</feature>
<feature type="domain" description="GH16" evidence="8">
    <location>
        <begin position="24"/>
        <end position="284"/>
    </location>
</feature>
<feature type="chain" id="PRO_5004032859" description="endo-1,3(4)-beta-glucanase" evidence="7">
    <location>
        <begin position="28"/>
        <end position="472"/>
    </location>
</feature>
<proteinExistence type="inferred from homology"/>
<gene>
    <name evidence="9" type="ORF">SEPMUDRAFT_43218</name>
</gene>
<evidence type="ECO:0000313" key="10">
    <source>
        <dbReference type="Proteomes" id="UP000016931"/>
    </source>
</evidence>
<dbReference type="EC" id="3.2.1.6" evidence="3"/>